<dbReference type="OrthoDB" id="1045822at2759"/>
<protein>
    <recommendedName>
        <fullName evidence="4">Cell number regulator 6</fullName>
    </recommendedName>
</protein>
<evidence type="ECO:0008006" key="4">
    <source>
        <dbReference type="Google" id="ProtNLM"/>
    </source>
</evidence>
<reference evidence="3" key="1">
    <citation type="journal article" date="2017" name="Front. Plant Sci.">
        <title>Climate Clever Clovers: New Paradigm to Reduce the Environmental Footprint of Ruminants by Breeding Low Methanogenic Forages Utilizing Haplotype Variation.</title>
        <authorList>
            <person name="Kaur P."/>
            <person name="Appels R."/>
            <person name="Bayer P.E."/>
            <person name="Keeble-Gagnere G."/>
            <person name="Wang J."/>
            <person name="Hirakawa H."/>
            <person name="Shirasawa K."/>
            <person name="Vercoe P."/>
            <person name="Stefanova K."/>
            <person name="Durmic Z."/>
            <person name="Nichols P."/>
            <person name="Revell C."/>
            <person name="Isobe S.N."/>
            <person name="Edwards D."/>
            <person name="Erskine W."/>
        </authorList>
    </citation>
    <scope>NUCLEOTIDE SEQUENCE [LARGE SCALE GENOMIC DNA]</scope>
    <source>
        <strain evidence="3">cv. Daliak</strain>
    </source>
</reference>
<organism evidence="2 3">
    <name type="scientific">Trifolium subterraneum</name>
    <name type="common">Subterranean clover</name>
    <dbReference type="NCBI Taxonomy" id="3900"/>
    <lineage>
        <taxon>Eukaryota</taxon>
        <taxon>Viridiplantae</taxon>
        <taxon>Streptophyta</taxon>
        <taxon>Embryophyta</taxon>
        <taxon>Tracheophyta</taxon>
        <taxon>Spermatophyta</taxon>
        <taxon>Magnoliopsida</taxon>
        <taxon>eudicotyledons</taxon>
        <taxon>Gunneridae</taxon>
        <taxon>Pentapetalae</taxon>
        <taxon>rosids</taxon>
        <taxon>fabids</taxon>
        <taxon>Fabales</taxon>
        <taxon>Fabaceae</taxon>
        <taxon>Papilionoideae</taxon>
        <taxon>50 kb inversion clade</taxon>
        <taxon>NPAAA clade</taxon>
        <taxon>Hologalegina</taxon>
        <taxon>IRL clade</taxon>
        <taxon>Trifolieae</taxon>
        <taxon>Trifolium</taxon>
    </lineage>
</organism>
<dbReference type="PANTHER" id="PTHR15907">
    <property type="entry name" value="DUF614 FAMILY PROTEIN-RELATED"/>
    <property type="match status" value="1"/>
</dbReference>
<dbReference type="Proteomes" id="UP000242715">
    <property type="component" value="Unassembled WGS sequence"/>
</dbReference>
<dbReference type="NCBIfam" id="TIGR01571">
    <property type="entry name" value="A_thal_Cys_rich"/>
    <property type="match status" value="1"/>
</dbReference>
<dbReference type="AlphaFoldDB" id="A0A2Z6M6F3"/>
<accession>A0A2Z6M6F3</accession>
<evidence type="ECO:0000313" key="3">
    <source>
        <dbReference type="Proteomes" id="UP000242715"/>
    </source>
</evidence>
<keyword evidence="3" id="KW-1185">Reference proteome</keyword>
<dbReference type="EMBL" id="DF973359">
    <property type="protein sequence ID" value="GAU27611.1"/>
    <property type="molecule type" value="Genomic_DNA"/>
</dbReference>
<proteinExistence type="predicted"/>
<name>A0A2Z6M6F3_TRISU</name>
<evidence type="ECO:0000256" key="1">
    <source>
        <dbReference type="SAM" id="MobiDB-lite"/>
    </source>
</evidence>
<feature type="region of interest" description="Disordered" evidence="1">
    <location>
        <begin position="209"/>
        <end position="241"/>
    </location>
</feature>
<dbReference type="Pfam" id="PF04749">
    <property type="entry name" value="PLAC8"/>
    <property type="match status" value="1"/>
</dbReference>
<dbReference type="InterPro" id="IPR006461">
    <property type="entry name" value="PLAC_motif_containing"/>
</dbReference>
<gene>
    <name evidence="2" type="ORF">TSUD_270000</name>
</gene>
<sequence length="241" mass="26949">MEETNQSRYVKLTKTQTTVEHDIIPGELNQPIDVPQLAVKKCPECRQPLPESYSPPADEPWMTGIFGCAEDRDSLTGLFCPCVLFGRNVESLKDDTPWTRPCICHAIFVEGGISLAIGTVIATSLISGIDPGTTCLICEGLFFTWWMCGLQTGQVRQTLQKKYHLKNSPCNACCVHCCLHWCALCQEHREMKGRLSDNVFSEMTIVNPPPIQEMNSTDKKENPETSSANNHEHTTMEMQAL</sequence>
<evidence type="ECO:0000313" key="2">
    <source>
        <dbReference type="EMBL" id="GAU27611.1"/>
    </source>
</evidence>